<sequence length="114" mass="12367">MGKIYNLTGHDVNVLGSDDESIANIVSDGLIRLDIQEVQVASLGNIPVMERHPKLSDEAIKVLSELPEGASVIISAQMVQHVQSERADLTVYTVGKAVFGENHSVKGVKYLVRN</sequence>
<reference evidence="1 2" key="1">
    <citation type="journal article" date="2015" name="Genome Announc.">
        <title>Expanding the biotechnology potential of lactobacilli through comparative genomics of 213 strains and associated genera.</title>
        <authorList>
            <person name="Sun Z."/>
            <person name="Harris H.M."/>
            <person name="McCann A."/>
            <person name="Guo C."/>
            <person name="Argimon S."/>
            <person name="Zhang W."/>
            <person name="Yang X."/>
            <person name="Jeffery I.B."/>
            <person name="Cooney J.C."/>
            <person name="Kagawa T.F."/>
            <person name="Liu W."/>
            <person name="Song Y."/>
            <person name="Salvetti E."/>
            <person name="Wrobel A."/>
            <person name="Rasinkangas P."/>
            <person name="Parkhill J."/>
            <person name="Rea M.C."/>
            <person name="O'Sullivan O."/>
            <person name="Ritari J."/>
            <person name="Douillard F.P."/>
            <person name="Paul Ross R."/>
            <person name="Yang R."/>
            <person name="Briner A.E."/>
            <person name="Felis G.E."/>
            <person name="de Vos W.M."/>
            <person name="Barrangou R."/>
            <person name="Klaenhammer T.R."/>
            <person name="Caufield P.W."/>
            <person name="Cui Y."/>
            <person name="Zhang H."/>
            <person name="O'Toole P.W."/>
        </authorList>
    </citation>
    <scope>NUCLEOTIDE SEQUENCE [LARGE SCALE GENOMIC DNA]</scope>
    <source>
        <strain evidence="1 2">DSM 15833</strain>
    </source>
</reference>
<dbReference type="Proteomes" id="UP000051048">
    <property type="component" value="Unassembled WGS sequence"/>
</dbReference>
<dbReference type="EMBL" id="AZFH01000010">
    <property type="protein sequence ID" value="KRL84327.1"/>
    <property type="molecule type" value="Genomic_DNA"/>
</dbReference>
<accession>A0A0R1TSJ0</accession>
<protein>
    <submittedName>
        <fullName evidence="1">Uncharacterized protein</fullName>
    </submittedName>
</protein>
<proteinExistence type="predicted"/>
<dbReference type="RefSeq" id="WP_025020357.1">
    <property type="nucleotide sequence ID" value="NZ_AZFH01000010.1"/>
</dbReference>
<dbReference type="PATRIC" id="fig|1423740.3.peg.269"/>
<dbReference type="AlphaFoldDB" id="A0A0R1TSJ0"/>
<comment type="caution">
    <text evidence="1">The sequence shown here is derived from an EMBL/GenBank/DDBJ whole genome shotgun (WGS) entry which is preliminary data.</text>
</comment>
<gene>
    <name evidence="1" type="ORF">FC36_GL000250</name>
</gene>
<name>A0A0R1TSJ0_9LACO</name>
<evidence type="ECO:0000313" key="1">
    <source>
        <dbReference type="EMBL" id="KRL84327.1"/>
    </source>
</evidence>
<dbReference type="STRING" id="1423740.FC36_GL000250"/>
<organism evidence="1 2">
    <name type="scientific">Ligilactobacillus equi DSM 15833 = JCM 10991</name>
    <dbReference type="NCBI Taxonomy" id="1423740"/>
    <lineage>
        <taxon>Bacteria</taxon>
        <taxon>Bacillati</taxon>
        <taxon>Bacillota</taxon>
        <taxon>Bacilli</taxon>
        <taxon>Lactobacillales</taxon>
        <taxon>Lactobacillaceae</taxon>
        <taxon>Ligilactobacillus</taxon>
    </lineage>
</organism>
<evidence type="ECO:0000313" key="2">
    <source>
        <dbReference type="Proteomes" id="UP000051048"/>
    </source>
</evidence>